<protein>
    <recommendedName>
        <fullName evidence="3">Endo-beta-N-acetylglucosaminidase D-like D2 domain-containing protein</fullName>
    </recommendedName>
</protein>
<dbReference type="SUPFAM" id="SSF49265">
    <property type="entry name" value="Fibronectin type III"/>
    <property type="match status" value="1"/>
</dbReference>
<proteinExistence type="predicted"/>
<dbReference type="GO" id="GO:0016798">
    <property type="term" value="F:hydrolase activity, acting on glycosyl bonds"/>
    <property type="evidence" value="ECO:0007669"/>
    <property type="project" value="UniProtKB-KW"/>
</dbReference>
<dbReference type="InterPro" id="IPR003961">
    <property type="entry name" value="FN3_dom"/>
</dbReference>
<dbReference type="CDD" id="cd00063">
    <property type="entry name" value="FN3"/>
    <property type="match status" value="1"/>
</dbReference>
<sequence>MSSGDGWGTSTVRLTGLSGTVRTLAVRLTGSGSPVRWRLGALAVKNAPAEPAAPTGLRVTDADGGSLRFSWQPAAGEVRHYELHRVLADGTRRFLGGTCQCAYYVAGLAAEQGESAARFELRAVGELYTESTATTTTHPW</sequence>
<keyword evidence="1" id="KW-0326">Glycosidase</keyword>
<feature type="domain" description="Endo-beta-N-acetylglucosaminidase D-like D2" evidence="3">
    <location>
        <begin position="59"/>
        <end position="140"/>
    </location>
</feature>
<comment type="caution">
    <text evidence="4">The sequence shown here is derived from an EMBL/GenBank/DDBJ whole genome shotgun (WGS) entry which is preliminary data.</text>
</comment>
<name>A0A4D4M6M2_STRAX</name>
<dbReference type="InterPro" id="IPR013783">
    <property type="entry name" value="Ig-like_fold"/>
</dbReference>
<accession>A0A4D4M6M2</accession>
<dbReference type="GO" id="GO:0000272">
    <property type="term" value="P:polysaccharide catabolic process"/>
    <property type="evidence" value="ECO:0007669"/>
    <property type="project" value="UniProtKB-KW"/>
</dbReference>
<gene>
    <name evidence="4" type="ORF">SAV14893_069690</name>
</gene>
<dbReference type="AlphaFoldDB" id="A0A4D4M6M2"/>
<keyword evidence="2" id="KW-0119">Carbohydrate metabolism</keyword>
<organism evidence="4 5">
    <name type="scientific">Streptomyces avermitilis</name>
    <dbReference type="NCBI Taxonomy" id="33903"/>
    <lineage>
        <taxon>Bacteria</taxon>
        <taxon>Bacillati</taxon>
        <taxon>Actinomycetota</taxon>
        <taxon>Actinomycetes</taxon>
        <taxon>Kitasatosporales</taxon>
        <taxon>Streptomycetaceae</taxon>
        <taxon>Streptomyces</taxon>
    </lineage>
</organism>
<keyword evidence="1" id="KW-0378">Hydrolase</keyword>
<dbReference type="EMBL" id="BJHX01000001">
    <property type="protein sequence ID" value="GDY67576.1"/>
    <property type="molecule type" value="Genomic_DNA"/>
</dbReference>
<evidence type="ECO:0000256" key="2">
    <source>
        <dbReference type="ARBA" id="ARBA00023326"/>
    </source>
</evidence>
<dbReference type="InterPro" id="IPR036116">
    <property type="entry name" value="FN3_sf"/>
</dbReference>
<reference evidence="4 5" key="1">
    <citation type="submission" date="2019-04" db="EMBL/GenBank/DDBJ databases">
        <title>Draft genome sequences of Streptomyces avermitilis NBRC 14893.</title>
        <authorList>
            <person name="Komaki H."/>
            <person name="Tamura T."/>
            <person name="Hosoyama A."/>
        </authorList>
    </citation>
    <scope>NUCLEOTIDE SEQUENCE [LARGE SCALE GENOMIC DNA]</scope>
    <source>
        <strain evidence="4 5">NBRC 14893</strain>
    </source>
</reference>
<dbReference type="InterPro" id="IPR054110">
    <property type="entry name" value="EndoD-like_D2"/>
</dbReference>
<dbReference type="Proteomes" id="UP000302139">
    <property type="component" value="Unassembled WGS sequence"/>
</dbReference>
<dbReference type="Gene3D" id="2.60.40.10">
    <property type="entry name" value="Immunoglobulins"/>
    <property type="match status" value="1"/>
</dbReference>
<dbReference type="Pfam" id="PF21910">
    <property type="entry name" value="GH85_C"/>
    <property type="match status" value="1"/>
</dbReference>
<evidence type="ECO:0000313" key="4">
    <source>
        <dbReference type="EMBL" id="GDY67576.1"/>
    </source>
</evidence>
<evidence type="ECO:0000259" key="3">
    <source>
        <dbReference type="Pfam" id="PF21910"/>
    </source>
</evidence>
<keyword evidence="2" id="KW-0624">Polysaccharide degradation</keyword>
<evidence type="ECO:0000313" key="5">
    <source>
        <dbReference type="Proteomes" id="UP000302139"/>
    </source>
</evidence>
<evidence type="ECO:0000256" key="1">
    <source>
        <dbReference type="ARBA" id="ARBA00023295"/>
    </source>
</evidence>